<organism evidence="5 6">
    <name type="scientific">Edwardsiella tarda</name>
    <dbReference type="NCBI Taxonomy" id="636"/>
    <lineage>
        <taxon>Bacteria</taxon>
        <taxon>Pseudomonadati</taxon>
        <taxon>Pseudomonadota</taxon>
        <taxon>Gammaproteobacteria</taxon>
        <taxon>Enterobacterales</taxon>
        <taxon>Hafniaceae</taxon>
        <taxon>Edwardsiella</taxon>
    </lineage>
</organism>
<dbReference type="PROSITE" id="PS50005">
    <property type="entry name" value="TPR"/>
    <property type="match status" value="1"/>
</dbReference>
<dbReference type="InterPro" id="IPR019734">
    <property type="entry name" value="TPR_rpt"/>
</dbReference>
<evidence type="ECO:0000313" key="6">
    <source>
        <dbReference type="Proteomes" id="UP000219788"/>
    </source>
</evidence>
<dbReference type="PANTHER" id="PTHR47870">
    <property type="entry name" value="CYTOCHROME C-TYPE BIOGENESIS PROTEIN CCMH"/>
    <property type="match status" value="1"/>
</dbReference>
<dbReference type="RefSeq" id="WP_035605392.1">
    <property type="nucleotide sequence ID" value="NZ_CP084517.1"/>
</dbReference>
<reference evidence="6" key="1">
    <citation type="submission" date="2017-09" db="EMBL/GenBank/DDBJ databases">
        <title>FDA dAtabase for Regulatory Grade micrObial Sequences (FDA-ARGOS): Supporting development and validation of Infectious Disease Dx tests.</title>
        <authorList>
            <person name="Goldberg B."/>
            <person name="Campos J."/>
            <person name="Tallon L."/>
            <person name="Sadzewicz L."/>
            <person name="Ott S."/>
            <person name="Zhao X."/>
            <person name="Nagaraj S."/>
            <person name="Vavikolanu K."/>
            <person name="Aluvathingal J."/>
            <person name="Nadendla S."/>
            <person name="Geyer C."/>
            <person name="Sichtig H."/>
        </authorList>
    </citation>
    <scope>NUCLEOTIDE SEQUENCE [LARGE SCALE GENOMIC DNA]</scope>
    <source>
        <strain evidence="6">FDAARGOS_370</strain>
    </source>
</reference>
<dbReference type="Pfam" id="PF23914">
    <property type="entry name" value="TPR_CcmH_CycH"/>
    <property type="match status" value="1"/>
</dbReference>
<dbReference type="PROSITE" id="PS50293">
    <property type="entry name" value="TPR_REGION"/>
    <property type="match status" value="1"/>
</dbReference>
<accession>A0A2A7U6Q7</accession>
<comment type="caution">
    <text evidence="5">The sequence shown here is derived from an EMBL/GenBank/DDBJ whole genome shotgun (WGS) entry which is preliminary data.</text>
</comment>
<dbReference type="OrthoDB" id="9776053at2"/>
<gene>
    <name evidence="5" type="ORF">CRM76_07485</name>
</gene>
<dbReference type="EMBL" id="PDDV01000013">
    <property type="protein sequence ID" value="PEH73979.1"/>
    <property type="molecule type" value="Genomic_DNA"/>
</dbReference>
<evidence type="ECO:0000256" key="1">
    <source>
        <dbReference type="ARBA" id="ARBA00022737"/>
    </source>
</evidence>
<dbReference type="InterPro" id="IPR056413">
    <property type="entry name" value="TPR_CcmH_CycH"/>
</dbReference>
<proteinExistence type="predicted"/>
<keyword evidence="2 3" id="KW-0802">TPR repeat</keyword>
<protein>
    <submittedName>
        <fullName evidence="5">Heme lysase NrfEFG subunit NrfG</fullName>
    </submittedName>
</protein>
<dbReference type="Proteomes" id="UP000219788">
    <property type="component" value="Unassembled WGS sequence"/>
</dbReference>
<evidence type="ECO:0000313" key="5">
    <source>
        <dbReference type="EMBL" id="PEH73979.1"/>
    </source>
</evidence>
<name>A0A2A7U6Q7_EDWTA</name>
<dbReference type="AlphaFoldDB" id="A0A2A7U6Q7"/>
<dbReference type="PANTHER" id="PTHR47870:SF4">
    <property type="entry name" value="CYTOCHROME C-TYPE BIOGENESIS PROTEIN CYCH"/>
    <property type="match status" value="1"/>
</dbReference>
<feature type="domain" description="Cytochrome c-type biogenesis protein H TPR" evidence="4">
    <location>
        <begin position="38"/>
        <end position="167"/>
    </location>
</feature>
<dbReference type="InterPro" id="IPR011990">
    <property type="entry name" value="TPR-like_helical_dom_sf"/>
</dbReference>
<dbReference type="InterPro" id="IPR051263">
    <property type="entry name" value="C-type_cytochrome_biogenesis"/>
</dbReference>
<dbReference type="SUPFAM" id="SSF48452">
    <property type="entry name" value="TPR-like"/>
    <property type="match status" value="1"/>
</dbReference>
<feature type="repeat" description="TPR" evidence="3">
    <location>
        <begin position="68"/>
        <end position="101"/>
    </location>
</feature>
<evidence type="ECO:0000256" key="2">
    <source>
        <dbReference type="ARBA" id="ARBA00022803"/>
    </source>
</evidence>
<evidence type="ECO:0000259" key="4">
    <source>
        <dbReference type="Pfam" id="PF23914"/>
    </source>
</evidence>
<sequence length="194" mass="21483">MSVRGGALLGPLLAILLALLLYGLSGRGSMVWQAQRQQQEAAQMTAQQQADRQLTQRWLAVRAAPQDSAAWAALAQRYLERNEYREALRAYDRALQLRGENAELLAARATAHYYAAGQRMTPPAQADVTAALRLDAQEVSALMLLAEAAFRQADYPRAIALWQHLLDGASPRINRPRLIEAIATARLLEQARAR</sequence>
<keyword evidence="1" id="KW-0677">Repeat</keyword>
<evidence type="ECO:0000256" key="3">
    <source>
        <dbReference type="PROSITE-ProRule" id="PRU00339"/>
    </source>
</evidence>
<dbReference type="STRING" id="636.AAW15_03270"/>
<dbReference type="Gene3D" id="1.25.40.10">
    <property type="entry name" value="Tetratricopeptide repeat domain"/>
    <property type="match status" value="1"/>
</dbReference>
<dbReference type="GO" id="GO:0005886">
    <property type="term" value="C:plasma membrane"/>
    <property type="evidence" value="ECO:0007669"/>
    <property type="project" value="TreeGrafter"/>
</dbReference>